<dbReference type="GO" id="GO:0034272">
    <property type="term" value="C:phosphatidylinositol 3-kinase complex, class III, type II"/>
    <property type="evidence" value="ECO:0007669"/>
    <property type="project" value="TreeGrafter"/>
</dbReference>
<dbReference type="GO" id="GO:0034271">
    <property type="term" value="C:phosphatidylinositol 3-kinase complex, class III, type I"/>
    <property type="evidence" value="ECO:0007669"/>
    <property type="project" value="TreeGrafter"/>
</dbReference>
<dbReference type="InterPro" id="IPR007243">
    <property type="entry name" value="Atg6/Beclin"/>
</dbReference>
<evidence type="ECO:0000256" key="5">
    <source>
        <dbReference type="SAM" id="Coils"/>
    </source>
</evidence>
<sequence>MQDQVNKDQQSVSELHSQATSAAQSTADAEAKVAAAKQATAAAEKSMDIAGAKADVDKAQSDVSTAKSTVTEAQTVADKAAADKANASQTADNAKANLNKTTANINAVKSDLDKTKADTANAQSNLTTAQVGVANAQKVLDNAKNTSTVNLAAEGISVTVSDAAKAAAASLLTGNANNSKFLSENLVAIARGLKITYKPTAADWSQNLNYTDTTKSYKGQTIGVSSIEYVDAFKTLSDAQKTHFEDIYLAVINSIRTQLGMPGIISADTVNGTTKVAAVGPTDTAGGFTLYARAFYPAKQNDGNIKWLDRVPANPITTYNMALLKDNLINYSVLQTLTSNDTDGFQGVYAASVLQPILGFSKTKEATKVLADKISFQSGGPLLFLSIDIATVNNDATYTSSANIPALETALADAKIKLTSAQNALTTVQSKQAAAQSVYDQAAARHADAQAAYSKAVIVQQTAVNAKSYADNALATAETTLTKAETTLAAAQKVLEESQQDLTVKQAKLNAARAAQSAAEKNLATAQTKQTEADTAVTDAKAQRDKDQAALQAAKNKLTSAKQAVTYAEANLYRLNHSQDVLAAAKDAQAKAEAALATAQTAVDQAEKTLSIRQADLTTAQDVTTKAEVALAAANANLADAQAHLEASKQALKIAQVAESLAENVSRQQHRLDSEAKAKVDGYRIVGGRVVDYGGKPVAGWTVINGQMVDMYGNVIARVATKASVKKTSFNNDVSVDSRMTRLHGTASLPQAGEQRTSGLSVFGLVVVAILGMFGYSQRKRRV</sequence>
<feature type="coiled-coil region" evidence="5">
    <location>
        <begin position="474"/>
        <end position="651"/>
    </location>
</feature>
<keyword evidence="4" id="KW-0572">Peptidoglycan-anchor</keyword>
<evidence type="ECO:0000256" key="3">
    <source>
        <dbReference type="ARBA" id="ARBA00022729"/>
    </source>
</evidence>
<feature type="compositionally biased region" description="Polar residues" evidence="6">
    <location>
        <begin position="1"/>
        <end position="16"/>
    </location>
</feature>
<dbReference type="NCBIfam" id="TIGR01167">
    <property type="entry name" value="LPXTG_anchor"/>
    <property type="match status" value="1"/>
</dbReference>
<evidence type="ECO:0000259" key="8">
    <source>
        <dbReference type="PROSITE" id="PS50847"/>
    </source>
</evidence>
<keyword evidence="5" id="KW-0175">Coiled coil</keyword>
<dbReference type="GO" id="GO:0000407">
    <property type="term" value="C:phagophore assembly site"/>
    <property type="evidence" value="ECO:0007669"/>
    <property type="project" value="TreeGrafter"/>
</dbReference>
<feature type="coiled-coil region" evidence="5">
    <location>
        <begin position="77"/>
        <end position="118"/>
    </location>
</feature>
<dbReference type="GO" id="GO:0043548">
    <property type="term" value="F:phosphatidylinositol 3-kinase binding"/>
    <property type="evidence" value="ECO:0007669"/>
    <property type="project" value="TreeGrafter"/>
</dbReference>
<name>A0A829H236_LACPA</name>
<dbReference type="GO" id="GO:0006995">
    <property type="term" value="P:cellular response to nitrogen starvation"/>
    <property type="evidence" value="ECO:0007669"/>
    <property type="project" value="TreeGrafter"/>
</dbReference>
<evidence type="ECO:0000256" key="6">
    <source>
        <dbReference type="SAM" id="MobiDB-lite"/>
    </source>
</evidence>
<organism evidence="9 10">
    <name type="scientific">Lacticaseibacillus paracasei subsp. tolerans Lpl14</name>
    <dbReference type="NCBI Taxonomy" id="1256229"/>
    <lineage>
        <taxon>Bacteria</taxon>
        <taxon>Bacillati</taxon>
        <taxon>Bacillota</taxon>
        <taxon>Bacilli</taxon>
        <taxon>Lactobacillales</taxon>
        <taxon>Lactobacillaceae</taxon>
        <taxon>Lacticaseibacillus</taxon>
    </lineage>
</organism>
<dbReference type="Proteomes" id="UP000014285">
    <property type="component" value="Unassembled WGS sequence"/>
</dbReference>
<evidence type="ECO:0000313" key="9">
    <source>
        <dbReference type="EMBL" id="EPC67358.1"/>
    </source>
</evidence>
<dbReference type="InterPro" id="IPR019931">
    <property type="entry name" value="LPXTG_anchor"/>
</dbReference>
<dbReference type="GO" id="GO:0030674">
    <property type="term" value="F:protein-macromolecule adaptor activity"/>
    <property type="evidence" value="ECO:0007669"/>
    <property type="project" value="TreeGrafter"/>
</dbReference>
<gene>
    <name evidence="9" type="ORF">Lpl14_00520</name>
</gene>
<dbReference type="EMBL" id="ANKB01000001">
    <property type="protein sequence ID" value="EPC67358.1"/>
    <property type="molecule type" value="Genomic_DNA"/>
</dbReference>
<accession>A0A829H236</accession>
<protein>
    <recommendedName>
        <fullName evidence="8">Gram-positive cocci surface proteins LPxTG domain-containing protein</fullName>
    </recommendedName>
</protein>
<feature type="compositionally biased region" description="Low complexity" evidence="6">
    <location>
        <begin position="17"/>
        <end position="44"/>
    </location>
</feature>
<proteinExistence type="predicted"/>
<feature type="region of interest" description="Disordered" evidence="6">
    <location>
        <begin position="1"/>
        <end position="47"/>
    </location>
</feature>
<feature type="transmembrane region" description="Helical" evidence="7">
    <location>
        <begin position="758"/>
        <end position="776"/>
    </location>
</feature>
<dbReference type="GO" id="GO:0045324">
    <property type="term" value="P:late endosome to vacuole transport"/>
    <property type="evidence" value="ECO:0007669"/>
    <property type="project" value="TreeGrafter"/>
</dbReference>
<keyword evidence="7" id="KW-0812">Transmembrane</keyword>
<keyword evidence="2" id="KW-0964">Secreted</keyword>
<evidence type="ECO:0000256" key="1">
    <source>
        <dbReference type="ARBA" id="ARBA00022512"/>
    </source>
</evidence>
<dbReference type="PANTHER" id="PTHR12768:SF4">
    <property type="entry name" value="BECLIN-1"/>
    <property type="match status" value="1"/>
</dbReference>
<evidence type="ECO:0000256" key="7">
    <source>
        <dbReference type="SAM" id="Phobius"/>
    </source>
</evidence>
<dbReference type="Pfam" id="PF00746">
    <property type="entry name" value="Gram_pos_anchor"/>
    <property type="match status" value="1"/>
</dbReference>
<evidence type="ECO:0000256" key="2">
    <source>
        <dbReference type="ARBA" id="ARBA00022525"/>
    </source>
</evidence>
<evidence type="ECO:0000313" key="10">
    <source>
        <dbReference type="Proteomes" id="UP000014285"/>
    </source>
</evidence>
<dbReference type="AlphaFoldDB" id="A0A829H236"/>
<keyword evidence="1" id="KW-0134">Cell wall</keyword>
<dbReference type="PANTHER" id="PTHR12768">
    <property type="entry name" value="BECLIN 1"/>
    <property type="match status" value="1"/>
</dbReference>
<feature type="domain" description="Gram-positive cocci surface proteins LPxTG" evidence="8">
    <location>
        <begin position="749"/>
        <end position="783"/>
    </location>
</feature>
<dbReference type="PROSITE" id="PS50847">
    <property type="entry name" value="GRAM_POS_ANCHORING"/>
    <property type="match status" value="1"/>
</dbReference>
<keyword evidence="3" id="KW-0732">Signal</keyword>
<comment type="caution">
    <text evidence="9">The sequence shown here is derived from an EMBL/GenBank/DDBJ whole genome shotgun (WGS) entry which is preliminary data.</text>
</comment>
<keyword evidence="7" id="KW-1133">Transmembrane helix</keyword>
<reference evidence="9 10" key="1">
    <citation type="journal article" date="2013" name="PLoS ONE">
        <title>Lactobacillus paracasei comparative genomics: towards species pan-genome definition and exploitation of diversity.</title>
        <authorList>
            <person name="Smokvina T."/>
            <person name="Wels M."/>
            <person name="Polka J."/>
            <person name="Chervaux C."/>
            <person name="Brisse S."/>
            <person name="Boekhorst J."/>
            <person name="van Hylckama Vlieg J.E."/>
            <person name="Siezen R.J."/>
        </authorList>
    </citation>
    <scope>NUCLEOTIDE SEQUENCE [LARGE SCALE GENOMIC DNA]</scope>
    <source>
        <strain evidence="9 10">Lpl14</strain>
    </source>
</reference>
<keyword evidence="7" id="KW-0472">Membrane</keyword>
<evidence type="ECO:0000256" key="4">
    <source>
        <dbReference type="ARBA" id="ARBA00023088"/>
    </source>
</evidence>